<dbReference type="Pfam" id="PF05065">
    <property type="entry name" value="Phage_capsid"/>
    <property type="match status" value="1"/>
</dbReference>
<reference evidence="4 5" key="1">
    <citation type="submission" date="2024-05" db="EMBL/GenBank/DDBJ databases">
        <title>Neorhizobium sp. Rsf11, a plant growth promoting and heavy metal resistant PAH-degrader.</title>
        <authorList>
            <person name="Golubev S.N."/>
            <person name="Muratova A.Y."/>
            <person name="Markelova M.I."/>
        </authorList>
    </citation>
    <scope>NUCLEOTIDE SEQUENCE [LARGE SCALE GENOMIC DNA]</scope>
    <source>
        <strain evidence="4 5">Rsf11</strain>
    </source>
</reference>
<dbReference type="SUPFAM" id="SSF56563">
    <property type="entry name" value="Major capsid protein gp5"/>
    <property type="match status" value="1"/>
</dbReference>
<feature type="domain" description="Phage capsid-like C-terminal" evidence="3">
    <location>
        <begin position="103"/>
        <end position="374"/>
    </location>
</feature>
<comment type="subcellular location">
    <subcellularLocation>
        <location evidence="1">Virion</location>
    </subcellularLocation>
</comment>
<dbReference type="Proteomes" id="UP001496627">
    <property type="component" value="Unassembled WGS sequence"/>
</dbReference>
<gene>
    <name evidence="4" type="ORF">ABK249_14510</name>
</gene>
<proteinExistence type="predicted"/>
<accession>A0ABV0M2T8</accession>
<evidence type="ECO:0000256" key="1">
    <source>
        <dbReference type="ARBA" id="ARBA00004328"/>
    </source>
</evidence>
<dbReference type="NCBIfam" id="TIGR01554">
    <property type="entry name" value="major_cap_HK97"/>
    <property type="match status" value="1"/>
</dbReference>
<dbReference type="Gene3D" id="3.30.2320.10">
    <property type="entry name" value="hypothetical protein PF0899 domain"/>
    <property type="match status" value="1"/>
</dbReference>
<keyword evidence="5" id="KW-1185">Reference proteome</keyword>
<comment type="caution">
    <text evidence="4">The sequence shown here is derived from an EMBL/GenBank/DDBJ whole genome shotgun (WGS) entry which is preliminary data.</text>
</comment>
<sequence length="378" mass="40856">MSHALILETKSESESDEQIVEVKTALEALTSEVKAKADNDNKLVARIAELETALARPNIIGKAANDNEPTEERKAFTSFLRHGVEIMPAEERKSLVVSDDTRGGYLAPAEFQTEILKNLVEISPVRQAARVGSTASGSVVLPKRTGTPTASWVGETETRTETQSAYGQVEIPVHEMAAYVDVSVQLLEDAAVNVEAEVASDLAEEFGRLEGVALVSGNGVKKPVGFMAAAGITEVVSGSASTITADSLITMMYDLPAFYRNNGVWMMNGTTVAAVRLLKDTTNQYIWQPSYQAGQPATLLGRPIIEAVDMPDIGAGAFPIAFGDFNRAYRIYDRVAMSMLRDPFTQATTGKVRFHARRRVGADVVMAEALRKLKIATS</sequence>
<dbReference type="RefSeq" id="WP_348863185.1">
    <property type="nucleotide sequence ID" value="NZ_JBEAAL010000009.1"/>
</dbReference>
<name>A0ABV0M2T8_9HYPH</name>
<organism evidence="4 5">
    <name type="scientific">Neorhizobium phenanthreniclasticum</name>
    <dbReference type="NCBI Taxonomy" id="3157917"/>
    <lineage>
        <taxon>Bacteria</taxon>
        <taxon>Pseudomonadati</taxon>
        <taxon>Pseudomonadota</taxon>
        <taxon>Alphaproteobacteria</taxon>
        <taxon>Hyphomicrobiales</taxon>
        <taxon>Rhizobiaceae</taxon>
        <taxon>Rhizobium/Agrobacterium group</taxon>
        <taxon>Neorhizobium</taxon>
    </lineage>
</organism>
<protein>
    <submittedName>
        <fullName evidence="4">Phage major capsid protein</fullName>
    </submittedName>
</protein>
<dbReference type="InterPro" id="IPR024455">
    <property type="entry name" value="Phage_capsid"/>
</dbReference>
<evidence type="ECO:0000313" key="5">
    <source>
        <dbReference type="Proteomes" id="UP001496627"/>
    </source>
</evidence>
<dbReference type="Gene3D" id="3.30.2400.10">
    <property type="entry name" value="Major capsid protein gp5"/>
    <property type="match status" value="1"/>
</dbReference>
<evidence type="ECO:0000259" key="3">
    <source>
        <dbReference type="Pfam" id="PF05065"/>
    </source>
</evidence>
<dbReference type="InterPro" id="IPR054612">
    <property type="entry name" value="Phage_capsid-like_C"/>
</dbReference>
<dbReference type="EMBL" id="JBEAAL010000009">
    <property type="protein sequence ID" value="MEQ1406150.1"/>
    <property type="molecule type" value="Genomic_DNA"/>
</dbReference>
<feature type="region of interest" description="Disordered" evidence="2">
    <location>
        <begin position="139"/>
        <end position="163"/>
    </location>
</feature>
<evidence type="ECO:0000313" key="4">
    <source>
        <dbReference type="EMBL" id="MEQ1406150.1"/>
    </source>
</evidence>
<evidence type="ECO:0000256" key="2">
    <source>
        <dbReference type="SAM" id="MobiDB-lite"/>
    </source>
</evidence>